<dbReference type="InterPro" id="IPR029028">
    <property type="entry name" value="Alpha/beta_knot_MTases"/>
</dbReference>
<evidence type="ECO:0000256" key="7">
    <source>
        <dbReference type="ARBA" id="ARBA00022679"/>
    </source>
</evidence>
<keyword evidence="6 12" id="KW-0489">Methyltransferase</keyword>
<evidence type="ECO:0000256" key="9">
    <source>
        <dbReference type="ARBA" id="ARBA00025699"/>
    </source>
</evidence>
<accession>A0A7X1E4A0</accession>
<dbReference type="RefSeq" id="WP_185691146.1">
    <property type="nucleotide sequence ID" value="NZ_JACHVA010000017.1"/>
</dbReference>
<dbReference type="Proteomes" id="UP000525652">
    <property type="component" value="Unassembled WGS sequence"/>
</dbReference>
<evidence type="ECO:0000256" key="5">
    <source>
        <dbReference type="ARBA" id="ARBA00022552"/>
    </source>
</evidence>
<name>A0A7X1E4A0_9BACT</name>
<dbReference type="InterPro" id="IPR046886">
    <property type="entry name" value="RsmE_MTase_dom"/>
</dbReference>
<evidence type="ECO:0000256" key="8">
    <source>
        <dbReference type="ARBA" id="ARBA00022691"/>
    </source>
</evidence>
<dbReference type="GO" id="GO:0005737">
    <property type="term" value="C:cytoplasm"/>
    <property type="evidence" value="ECO:0007669"/>
    <property type="project" value="UniProtKB-SubCell"/>
</dbReference>
<dbReference type="Gene3D" id="3.40.1280.10">
    <property type="match status" value="1"/>
</dbReference>
<dbReference type="InterPro" id="IPR006700">
    <property type="entry name" value="RsmE"/>
</dbReference>
<keyword evidence="7 12" id="KW-0808">Transferase</keyword>
<evidence type="ECO:0000256" key="2">
    <source>
        <dbReference type="ARBA" id="ARBA00005528"/>
    </source>
</evidence>
<dbReference type="PANTHER" id="PTHR30027:SF3">
    <property type="entry name" value="16S RRNA (URACIL(1498)-N(3))-METHYLTRANSFERASE"/>
    <property type="match status" value="1"/>
</dbReference>
<comment type="catalytic activity">
    <reaction evidence="10">
        <text>uridine(1498) in 16S rRNA + S-adenosyl-L-methionine = N(3)-methyluridine(1498) in 16S rRNA + S-adenosyl-L-homocysteine + H(+)</text>
        <dbReference type="Rhea" id="RHEA:42920"/>
        <dbReference type="Rhea" id="RHEA-COMP:10283"/>
        <dbReference type="Rhea" id="RHEA-COMP:10284"/>
        <dbReference type="ChEBI" id="CHEBI:15378"/>
        <dbReference type="ChEBI" id="CHEBI:57856"/>
        <dbReference type="ChEBI" id="CHEBI:59789"/>
        <dbReference type="ChEBI" id="CHEBI:65315"/>
        <dbReference type="ChEBI" id="CHEBI:74502"/>
        <dbReference type="EC" id="2.1.1.193"/>
    </reaction>
</comment>
<dbReference type="GO" id="GO:0070475">
    <property type="term" value="P:rRNA base methylation"/>
    <property type="evidence" value="ECO:0007669"/>
    <property type="project" value="TreeGrafter"/>
</dbReference>
<reference evidence="12 13" key="1">
    <citation type="submission" date="2020-07" db="EMBL/GenBank/DDBJ databases">
        <authorList>
            <person name="Feng X."/>
        </authorList>
    </citation>
    <scope>NUCLEOTIDE SEQUENCE [LARGE SCALE GENOMIC DNA]</scope>
    <source>
        <strain evidence="12 13">JCM14086</strain>
    </source>
</reference>
<dbReference type="InterPro" id="IPR029026">
    <property type="entry name" value="tRNA_m1G_MTases_N"/>
</dbReference>
<evidence type="ECO:0000313" key="13">
    <source>
        <dbReference type="Proteomes" id="UP000525652"/>
    </source>
</evidence>
<organism evidence="12 13">
    <name type="scientific">Puniceicoccus vermicola</name>
    <dbReference type="NCBI Taxonomy" id="388746"/>
    <lineage>
        <taxon>Bacteria</taxon>
        <taxon>Pseudomonadati</taxon>
        <taxon>Verrucomicrobiota</taxon>
        <taxon>Opitutia</taxon>
        <taxon>Puniceicoccales</taxon>
        <taxon>Puniceicoccaceae</taxon>
        <taxon>Puniceicoccus</taxon>
    </lineage>
</organism>
<comment type="subcellular location">
    <subcellularLocation>
        <location evidence="1">Cytoplasm</location>
    </subcellularLocation>
</comment>
<dbReference type="EMBL" id="JACHVA010000017">
    <property type="protein sequence ID" value="MBC2600397.1"/>
    <property type="molecule type" value="Genomic_DNA"/>
</dbReference>
<proteinExistence type="inferred from homology"/>
<comment type="caution">
    <text evidence="12">The sequence shown here is derived from an EMBL/GenBank/DDBJ whole genome shotgun (WGS) entry which is preliminary data.</text>
</comment>
<keyword evidence="13" id="KW-1185">Reference proteome</keyword>
<dbReference type="CDD" id="cd18084">
    <property type="entry name" value="RsmE-like"/>
    <property type="match status" value="1"/>
</dbReference>
<evidence type="ECO:0000256" key="10">
    <source>
        <dbReference type="ARBA" id="ARBA00047944"/>
    </source>
</evidence>
<keyword evidence="5" id="KW-0698">rRNA processing</keyword>
<sequence length="247" mass="26928">MNLLLVETLRESYTFESGDARTEKILRLAGPEICLGVTRGPRGIGNFSRLPDGGVQIDSIRWEADTVGPPDLDLVIGLPRPAEARRILVQAAAMGVRRIGLALLDRTPPSYADSRSLAPEALGRLLREGLEQGFHTALPEFQFLRGLKEVLGFVESDRPVSVLDPYLGTCLLGEGEEGPDLPGTIIFGSERGFSPQEQELIRESAVRRRHLGPSIMRTETAVVSALALAHRQMGWSASADRGVIRPE</sequence>
<keyword evidence="8" id="KW-0949">S-adenosyl-L-methionine</keyword>
<evidence type="ECO:0000256" key="1">
    <source>
        <dbReference type="ARBA" id="ARBA00004496"/>
    </source>
</evidence>
<protein>
    <recommendedName>
        <fullName evidence="3">16S rRNA (uracil(1498)-N(3))-methyltransferase</fullName>
        <ecNumber evidence="3">2.1.1.193</ecNumber>
    </recommendedName>
</protein>
<dbReference type="Pfam" id="PF04452">
    <property type="entry name" value="Methyltrans_RNA"/>
    <property type="match status" value="1"/>
</dbReference>
<keyword evidence="4" id="KW-0963">Cytoplasm</keyword>
<feature type="domain" description="Ribosomal RNA small subunit methyltransferase E methyltransferase" evidence="11">
    <location>
        <begin position="71"/>
        <end position="229"/>
    </location>
</feature>
<dbReference type="AlphaFoldDB" id="A0A7X1E4A0"/>
<dbReference type="SUPFAM" id="SSF75217">
    <property type="entry name" value="alpha/beta knot"/>
    <property type="match status" value="1"/>
</dbReference>
<dbReference type="EC" id="2.1.1.193" evidence="3"/>
<dbReference type="PANTHER" id="PTHR30027">
    <property type="entry name" value="RIBOSOMAL RNA SMALL SUBUNIT METHYLTRANSFERASE E"/>
    <property type="match status" value="1"/>
</dbReference>
<evidence type="ECO:0000256" key="6">
    <source>
        <dbReference type="ARBA" id="ARBA00022603"/>
    </source>
</evidence>
<evidence type="ECO:0000259" key="11">
    <source>
        <dbReference type="Pfam" id="PF04452"/>
    </source>
</evidence>
<comment type="function">
    <text evidence="9">Specifically methylates the N3 position of the uracil ring of uridine 1498 (m3U1498) in 16S rRNA. Acts on the fully assembled 30S ribosomal subunit.</text>
</comment>
<evidence type="ECO:0000256" key="3">
    <source>
        <dbReference type="ARBA" id="ARBA00012328"/>
    </source>
</evidence>
<evidence type="ECO:0000313" key="12">
    <source>
        <dbReference type="EMBL" id="MBC2600397.1"/>
    </source>
</evidence>
<evidence type="ECO:0000256" key="4">
    <source>
        <dbReference type="ARBA" id="ARBA00022490"/>
    </source>
</evidence>
<dbReference type="GO" id="GO:0070042">
    <property type="term" value="F:rRNA (uridine-N3-)-methyltransferase activity"/>
    <property type="evidence" value="ECO:0007669"/>
    <property type="project" value="TreeGrafter"/>
</dbReference>
<dbReference type="NCBIfam" id="TIGR00046">
    <property type="entry name" value="RsmE family RNA methyltransferase"/>
    <property type="match status" value="1"/>
</dbReference>
<gene>
    <name evidence="12" type="ORF">H5P30_01235</name>
</gene>
<comment type="similarity">
    <text evidence="2">Belongs to the RNA methyltransferase RsmE family.</text>
</comment>